<dbReference type="PANTHER" id="PTHR21479:SF8">
    <property type="entry name" value="ML DOMAIN-CONTAINING PROTEIN-RELATED"/>
    <property type="match status" value="1"/>
</dbReference>
<reference evidence="2" key="1">
    <citation type="submission" date="2017-10" db="EMBL/GenBank/DDBJ databases">
        <title>Rapid genome shrinkage in a self-fertile nematode reveals novel sperm competition proteins.</title>
        <authorList>
            <person name="Yin D."/>
            <person name="Schwarz E.M."/>
            <person name="Thomas C.G."/>
            <person name="Felde R.L."/>
            <person name="Korf I.F."/>
            <person name="Cutter A.D."/>
            <person name="Schartner C.M."/>
            <person name="Ralston E.J."/>
            <person name="Meyer B.J."/>
            <person name="Haag E.S."/>
        </authorList>
    </citation>
    <scope>NUCLEOTIDE SEQUENCE [LARGE SCALE GENOMIC DNA]</scope>
    <source>
        <strain evidence="2">JU1422</strain>
    </source>
</reference>
<dbReference type="PANTHER" id="PTHR21479">
    <property type="match status" value="1"/>
</dbReference>
<keyword evidence="2" id="KW-1185">Reference proteome</keyword>
<dbReference type="AlphaFoldDB" id="A0A2G5SC69"/>
<name>A0A2G5SC69_9PELO</name>
<comment type="caution">
    <text evidence="1">The sequence shown here is derived from an EMBL/GenBank/DDBJ whole genome shotgun (WGS) entry which is preliminary data.</text>
</comment>
<organism evidence="1 2">
    <name type="scientific">Caenorhabditis nigoni</name>
    <dbReference type="NCBI Taxonomy" id="1611254"/>
    <lineage>
        <taxon>Eukaryota</taxon>
        <taxon>Metazoa</taxon>
        <taxon>Ecdysozoa</taxon>
        <taxon>Nematoda</taxon>
        <taxon>Chromadorea</taxon>
        <taxon>Rhabditida</taxon>
        <taxon>Rhabditina</taxon>
        <taxon>Rhabditomorpha</taxon>
        <taxon>Rhabditoidea</taxon>
        <taxon>Rhabditidae</taxon>
        <taxon>Peloderinae</taxon>
        <taxon>Caenorhabditis</taxon>
    </lineage>
</organism>
<dbReference type="Proteomes" id="UP000230233">
    <property type="component" value="Unassembled WGS sequence"/>
</dbReference>
<sequence length="170" mass="20264">MHPYFQRFESIFPEIRKFKMCKITAALFFAFIQISICQYQRDFIVFTAHLICDFSQFSYRIQYFEEDLFFHPDNMTRFDNIGLAKQGQVIANNFGVMYGDGFMDKNYEIYALITHNCTKNQKKMRQYKHDLETCSTEKSGCRKKFKLNITELGDEVNPESIENVRIVYDL</sequence>
<dbReference type="OrthoDB" id="5807893at2759"/>
<evidence type="ECO:0000313" key="2">
    <source>
        <dbReference type="Proteomes" id="UP000230233"/>
    </source>
</evidence>
<dbReference type="EMBL" id="PDUG01000020">
    <property type="protein sequence ID" value="PIC12627.1"/>
    <property type="molecule type" value="Genomic_DNA"/>
</dbReference>
<gene>
    <name evidence="1" type="primary">Cni-B0454.26</name>
    <name evidence="1" type="ORF">B9Z55_028284</name>
</gene>
<proteinExistence type="predicted"/>
<accession>A0A2G5SC69</accession>
<evidence type="ECO:0000313" key="1">
    <source>
        <dbReference type="EMBL" id="PIC12627.1"/>
    </source>
</evidence>
<protein>
    <submittedName>
        <fullName evidence="1">Uncharacterized protein</fullName>
    </submittedName>
</protein>